<reference evidence="1 2" key="1">
    <citation type="submission" date="2020-01" db="EMBL/GenBank/DDBJ databases">
        <authorList>
            <person name="Gupta K D."/>
        </authorList>
    </citation>
    <scope>NUCLEOTIDE SEQUENCE [LARGE SCALE GENOMIC DNA]</scope>
</reference>
<dbReference type="OrthoDB" id="2107166at2759"/>
<dbReference type="EMBL" id="CACVBS010000057">
    <property type="protein sequence ID" value="CAA7266945.1"/>
    <property type="molecule type" value="Genomic_DNA"/>
</dbReference>
<gene>
    <name evidence="1" type="ORF">AAE3_LOCUS9380</name>
</gene>
<dbReference type="Proteomes" id="UP000467700">
    <property type="component" value="Unassembled WGS sequence"/>
</dbReference>
<protein>
    <submittedName>
        <fullName evidence="1">Uncharacterized protein</fullName>
    </submittedName>
</protein>
<accession>A0A8S0W204</accession>
<evidence type="ECO:0000313" key="1">
    <source>
        <dbReference type="EMBL" id="CAA7266945.1"/>
    </source>
</evidence>
<keyword evidence="2" id="KW-1185">Reference proteome</keyword>
<proteinExistence type="predicted"/>
<sequence>MADDTCDQALLSFKHKEMGTKGLYTELENSGVSGSHGGRKDSSSGLEDLAIQKYLDDEEWEAEELRAGRGVQMQRFPYGAFERDRKLKEALATPSSSRWGWR</sequence>
<dbReference type="AlphaFoldDB" id="A0A8S0W204"/>
<comment type="caution">
    <text evidence="1">The sequence shown here is derived from an EMBL/GenBank/DDBJ whole genome shotgun (WGS) entry which is preliminary data.</text>
</comment>
<organism evidence="1 2">
    <name type="scientific">Cyclocybe aegerita</name>
    <name type="common">Black poplar mushroom</name>
    <name type="synonym">Agrocybe aegerita</name>
    <dbReference type="NCBI Taxonomy" id="1973307"/>
    <lineage>
        <taxon>Eukaryota</taxon>
        <taxon>Fungi</taxon>
        <taxon>Dikarya</taxon>
        <taxon>Basidiomycota</taxon>
        <taxon>Agaricomycotina</taxon>
        <taxon>Agaricomycetes</taxon>
        <taxon>Agaricomycetidae</taxon>
        <taxon>Agaricales</taxon>
        <taxon>Agaricineae</taxon>
        <taxon>Bolbitiaceae</taxon>
        <taxon>Cyclocybe</taxon>
    </lineage>
</organism>
<evidence type="ECO:0000313" key="2">
    <source>
        <dbReference type="Proteomes" id="UP000467700"/>
    </source>
</evidence>
<name>A0A8S0W204_CYCAE</name>